<evidence type="ECO:0000256" key="1">
    <source>
        <dbReference type="SAM" id="Coils"/>
    </source>
</evidence>
<feature type="coiled-coil region" evidence="1">
    <location>
        <begin position="334"/>
        <end position="381"/>
    </location>
</feature>
<comment type="caution">
    <text evidence="4">The sequence shown here is derived from an EMBL/GenBank/DDBJ whole genome shotgun (WGS) entry which is preliminary data.</text>
</comment>
<dbReference type="InterPro" id="IPR031621">
    <property type="entry name" value="HisKA_7TM"/>
</dbReference>
<evidence type="ECO:0000259" key="3">
    <source>
        <dbReference type="Pfam" id="PF16927"/>
    </source>
</evidence>
<keyword evidence="5" id="KW-1185">Reference proteome</keyword>
<dbReference type="Pfam" id="PF16927">
    <property type="entry name" value="HisKA_7TM"/>
    <property type="match status" value="1"/>
</dbReference>
<name>A0A926HMR9_9FIRM</name>
<keyword evidence="2" id="KW-0812">Transmembrane</keyword>
<dbReference type="PROSITE" id="PS51257">
    <property type="entry name" value="PROKAR_LIPOPROTEIN"/>
    <property type="match status" value="1"/>
</dbReference>
<feature type="transmembrane region" description="Helical" evidence="2">
    <location>
        <begin position="131"/>
        <end position="149"/>
    </location>
</feature>
<sequence length="541" mass="60813">MKRKTKQLLPMILVFTIIAAAYSCRLLAMFDIGGVCVSYIRAALYLLLFSLWGFSIDLRIIQKQALHCLRLTAALMLVWLVLRTLKYEVVTSLTVARYIWYLYYLPMLFIPLLGVYIALSLGKSEEFRLTGRIGALAVIPAVLFLLVITNDLHQQAFAFSSGVPGGPDNYSYSHGPVYFCCLGWMVICMLFSLILLLKKSRVPSSPKKKLAPFVIGCATVLYGILYLSGLPAVRWWFGDMNVMFCLLYAAIYESCIRCRMIQSNTGYVELFEATTLAACVADRNGEIVLRSRTADEDMVCPKDGLQIIRPDGIRISSAPISGGYAVWQDNVRPLTELREKLSENKTKIKNNKEKLLEAYLIQKKLNELTEKNRIYDELETKYGKQIARIGQLLKQCEGAEPVEIQNLLKRILLLGTYIKRGANLYFLSLEYKFLPQQELRLTVDEAVRVMTVCGTECSAAYHTTKPMLLSEVVRLFDLLKIVAEAAINELHSLFISVSDSEMVLSVECAADLSFLVSSNVTVKQEDGLWLIRTLIGGVNGA</sequence>
<feature type="domain" description="Histidine kinase N-terminal 7TM region" evidence="3">
    <location>
        <begin position="62"/>
        <end position="254"/>
    </location>
</feature>
<evidence type="ECO:0000256" key="2">
    <source>
        <dbReference type="SAM" id="Phobius"/>
    </source>
</evidence>
<feature type="transmembrane region" description="Helical" evidence="2">
    <location>
        <begin position="68"/>
        <end position="86"/>
    </location>
</feature>
<organism evidence="4 5">
    <name type="scientific">Yeguia hominis</name>
    <dbReference type="NCBI Taxonomy" id="2763662"/>
    <lineage>
        <taxon>Bacteria</taxon>
        <taxon>Bacillati</taxon>
        <taxon>Bacillota</taxon>
        <taxon>Clostridia</taxon>
        <taxon>Eubacteriales</taxon>
        <taxon>Yeguiaceae</taxon>
        <taxon>Yeguia</taxon>
    </lineage>
</organism>
<feature type="transmembrane region" description="Helical" evidence="2">
    <location>
        <begin position="209"/>
        <end position="227"/>
    </location>
</feature>
<protein>
    <recommendedName>
        <fullName evidence="3">Histidine kinase N-terminal 7TM region domain-containing protein</fullName>
    </recommendedName>
</protein>
<reference evidence="4" key="1">
    <citation type="submission" date="2020-08" db="EMBL/GenBank/DDBJ databases">
        <title>Genome public.</title>
        <authorList>
            <person name="Liu C."/>
            <person name="Sun Q."/>
        </authorList>
    </citation>
    <scope>NUCLEOTIDE SEQUENCE</scope>
    <source>
        <strain evidence="4">NSJ-40</strain>
    </source>
</reference>
<dbReference type="Proteomes" id="UP000651482">
    <property type="component" value="Unassembled WGS sequence"/>
</dbReference>
<dbReference type="EMBL" id="JACRSN010000006">
    <property type="protein sequence ID" value="MBC8533432.1"/>
    <property type="molecule type" value="Genomic_DNA"/>
</dbReference>
<keyword evidence="2" id="KW-0472">Membrane</keyword>
<dbReference type="AlphaFoldDB" id="A0A926HMR9"/>
<proteinExistence type="predicted"/>
<feature type="transmembrane region" description="Helical" evidence="2">
    <location>
        <begin position="176"/>
        <end position="197"/>
    </location>
</feature>
<dbReference type="RefSeq" id="WP_249318813.1">
    <property type="nucleotide sequence ID" value="NZ_JACRSN010000006.1"/>
</dbReference>
<keyword evidence="2" id="KW-1133">Transmembrane helix</keyword>
<evidence type="ECO:0000313" key="4">
    <source>
        <dbReference type="EMBL" id="MBC8533432.1"/>
    </source>
</evidence>
<evidence type="ECO:0000313" key="5">
    <source>
        <dbReference type="Proteomes" id="UP000651482"/>
    </source>
</evidence>
<gene>
    <name evidence="4" type="ORF">IAG03_05325</name>
</gene>
<accession>A0A926HMR9</accession>
<feature type="transmembrane region" description="Helical" evidence="2">
    <location>
        <begin position="39"/>
        <end position="56"/>
    </location>
</feature>
<feature type="transmembrane region" description="Helical" evidence="2">
    <location>
        <begin position="98"/>
        <end position="119"/>
    </location>
</feature>
<keyword evidence="1" id="KW-0175">Coiled coil</keyword>